<dbReference type="GO" id="GO:0046872">
    <property type="term" value="F:metal ion binding"/>
    <property type="evidence" value="ECO:0007669"/>
    <property type="project" value="UniProtKB-KW"/>
</dbReference>
<evidence type="ECO:0000256" key="12">
    <source>
        <dbReference type="ARBA" id="ARBA00023180"/>
    </source>
</evidence>
<feature type="region of interest" description="Disordered" evidence="15">
    <location>
        <begin position="78"/>
        <end position="97"/>
    </location>
</feature>
<dbReference type="eggNOG" id="KOG1305">
    <property type="taxonomic scope" value="Eukaryota"/>
</dbReference>
<evidence type="ECO:0000256" key="3">
    <source>
        <dbReference type="ARBA" id="ARBA00022448"/>
    </source>
</evidence>
<keyword evidence="13" id="KW-0458">Lysosome</keyword>
<evidence type="ECO:0000256" key="1">
    <source>
        <dbReference type="ARBA" id="ARBA00004107"/>
    </source>
</evidence>
<keyword evidence="9" id="KW-0915">Sodium</keyword>
<feature type="transmembrane region" description="Helical" evidence="16">
    <location>
        <begin position="422"/>
        <end position="444"/>
    </location>
</feature>
<evidence type="ECO:0000256" key="16">
    <source>
        <dbReference type="SAM" id="Phobius"/>
    </source>
</evidence>
<dbReference type="WBParaSite" id="BXY_0783000.1">
    <property type="protein sequence ID" value="BXY_0783000.1"/>
    <property type="gene ID" value="BXY_0783000"/>
</dbReference>
<keyword evidence="5" id="KW-0479">Metal-binding</keyword>
<dbReference type="AlphaFoldDB" id="A0A1I7S498"/>
<evidence type="ECO:0000259" key="17">
    <source>
        <dbReference type="Pfam" id="PF01490"/>
    </source>
</evidence>
<evidence type="ECO:0000256" key="13">
    <source>
        <dbReference type="ARBA" id="ARBA00023228"/>
    </source>
</evidence>
<keyword evidence="10 16" id="KW-0472">Membrane</keyword>
<sequence>MFDVRTRLLKAKMNETYGSNGSTGQSDPMDVPREMREDFPVARSVDHLLVHNVRHDGMSRVQSASAIRRPFVYSNRSRASSVNSEATSQNAESHHHRHHNMAIRYRLFNRLDPGGQTLRMPDHVYFPSEWFSILPFDDFKDNEGKQSSLVTIFSIWNTMMGTSLLAMPWALAQAGLGLGVTLMALMAFLSLYTAYRVVESPRGLTLDVECSAAEFSDVCRYYWGKKGEYTAVFFSIIVLFGGVIVYFVLMSNFLYFTGNIVYESLQPNSTVLPVLANKTFTCDIYYDEKCLPPKDMFDYEEDNGGSSWWSFSKLWSLQGTVPIYLGILTFPLLNFQSPTIFTKFNVLGTISVFYLISFTMSKAYECGMNVNFVDPTSIHYVELWNSKFTALTGTLALSYFIHNAVLTILRNQKNPENNARDLSIGYILAMMCYILIGCLFYLAFPGRRECISDNFLNNFGSGDVLSATARMFLLFQMITVLPLLMYLVRVQFSYVFTGTVYPGLPYVCLINVLVILVAIFFCIAYPHVGGILRYVGSLSGLVYIFALPSLVHLKRLQTAGRLTKTQIVLHGIIIILGVANLISQFLV</sequence>
<evidence type="ECO:0000256" key="14">
    <source>
        <dbReference type="ARBA" id="ARBA00038442"/>
    </source>
</evidence>
<organism evidence="18 19">
    <name type="scientific">Bursaphelenchus xylophilus</name>
    <name type="common">Pinewood nematode worm</name>
    <name type="synonym">Aphelenchoides xylophilus</name>
    <dbReference type="NCBI Taxonomy" id="6326"/>
    <lineage>
        <taxon>Eukaryota</taxon>
        <taxon>Metazoa</taxon>
        <taxon>Ecdysozoa</taxon>
        <taxon>Nematoda</taxon>
        <taxon>Chromadorea</taxon>
        <taxon>Rhabditida</taxon>
        <taxon>Tylenchina</taxon>
        <taxon>Tylenchomorpha</taxon>
        <taxon>Aphelenchoidea</taxon>
        <taxon>Aphelenchoididae</taxon>
        <taxon>Bursaphelenchus</taxon>
    </lineage>
</organism>
<evidence type="ECO:0000256" key="8">
    <source>
        <dbReference type="ARBA" id="ARBA00022989"/>
    </source>
</evidence>
<feature type="compositionally biased region" description="Polar residues" evidence="15">
    <location>
        <begin position="78"/>
        <end position="91"/>
    </location>
</feature>
<evidence type="ECO:0000313" key="18">
    <source>
        <dbReference type="Proteomes" id="UP000095284"/>
    </source>
</evidence>
<comment type="similarity">
    <text evidence="14">Belongs to the amino acid/polyamine transporter 2 family. SLC38A9 subfamily.</text>
</comment>
<reference evidence="19" key="1">
    <citation type="submission" date="2016-11" db="UniProtKB">
        <authorList>
            <consortium name="WormBaseParasite"/>
        </authorList>
    </citation>
    <scope>IDENTIFICATION</scope>
</reference>
<keyword evidence="11" id="KW-1015">Disulfide bond</keyword>
<evidence type="ECO:0000256" key="5">
    <source>
        <dbReference type="ARBA" id="ARBA00022723"/>
    </source>
</evidence>
<feature type="transmembrane region" description="Helical" evidence="16">
    <location>
        <begin position="534"/>
        <end position="553"/>
    </location>
</feature>
<feature type="transmembrane region" description="Helical" evidence="16">
    <location>
        <begin position="384"/>
        <end position="401"/>
    </location>
</feature>
<keyword evidence="8 16" id="KW-1133">Transmembrane helix</keyword>
<evidence type="ECO:0000256" key="15">
    <source>
        <dbReference type="SAM" id="MobiDB-lite"/>
    </source>
</evidence>
<dbReference type="InterPro" id="IPR013057">
    <property type="entry name" value="AA_transpt_TM"/>
</dbReference>
<dbReference type="GO" id="GO:0015179">
    <property type="term" value="F:L-amino acid transmembrane transporter activity"/>
    <property type="evidence" value="ECO:0007669"/>
    <property type="project" value="TreeGrafter"/>
</dbReference>
<evidence type="ECO:0000256" key="9">
    <source>
        <dbReference type="ARBA" id="ARBA00023053"/>
    </source>
</evidence>
<feature type="transmembrane region" description="Helical" evidence="16">
    <location>
        <begin position="565"/>
        <end position="586"/>
    </location>
</feature>
<evidence type="ECO:0000256" key="10">
    <source>
        <dbReference type="ARBA" id="ARBA00023136"/>
    </source>
</evidence>
<evidence type="ECO:0000256" key="11">
    <source>
        <dbReference type="ARBA" id="ARBA00023157"/>
    </source>
</evidence>
<keyword evidence="12" id="KW-0325">Glycoprotein</keyword>
<protein>
    <submittedName>
        <fullName evidence="19">Sodium-coupled neutral amino acid transporter 9 homolog</fullName>
    </submittedName>
</protein>
<dbReference type="Proteomes" id="UP000095284">
    <property type="component" value="Unplaced"/>
</dbReference>
<accession>A0A1I7S498</accession>
<evidence type="ECO:0000313" key="19">
    <source>
        <dbReference type="WBParaSite" id="BXY_0783000.1"/>
    </source>
</evidence>
<evidence type="ECO:0000256" key="6">
    <source>
        <dbReference type="ARBA" id="ARBA00022753"/>
    </source>
</evidence>
<comment type="subcellular location">
    <subcellularLocation>
        <location evidence="1">Late endosome membrane</location>
        <topology evidence="1">Multi-pass membrane protein</topology>
    </subcellularLocation>
    <subcellularLocation>
        <location evidence="2">Lysosome membrane</location>
        <topology evidence="2">Multi-pass membrane protein</topology>
    </subcellularLocation>
</comment>
<feature type="transmembrane region" description="Helical" evidence="16">
    <location>
        <begin position="500"/>
        <end position="528"/>
    </location>
</feature>
<dbReference type="GO" id="GO:0031902">
    <property type="term" value="C:late endosome membrane"/>
    <property type="evidence" value="ECO:0007669"/>
    <property type="project" value="UniProtKB-SubCell"/>
</dbReference>
<evidence type="ECO:0000256" key="7">
    <source>
        <dbReference type="ARBA" id="ARBA00022970"/>
    </source>
</evidence>
<dbReference type="Pfam" id="PF01490">
    <property type="entry name" value="Aa_trans"/>
    <property type="match status" value="2"/>
</dbReference>
<feature type="domain" description="Amino acid transporter transmembrane" evidence="17">
    <location>
        <begin position="146"/>
        <end position="255"/>
    </location>
</feature>
<dbReference type="PANTHER" id="PTHR22950:SF244">
    <property type="entry name" value="NEUTRAL AMINO ACID TRANSPORTER 9"/>
    <property type="match status" value="1"/>
</dbReference>
<evidence type="ECO:0000256" key="2">
    <source>
        <dbReference type="ARBA" id="ARBA00004155"/>
    </source>
</evidence>
<proteinExistence type="inferred from homology"/>
<feature type="transmembrane region" description="Helical" evidence="16">
    <location>
        <begin position="176"/>
        <end position="195"/>
    </location>
</feature>
<feature type="transmembrane region" description="Helical" evidence="16">
    <location>
        <begin position="464"/>
        <end position="488"/>
    </location>
</feature>
<name>A0A1I7S498_BURXY</name>
<feature type="transmembrane region" description="Helical" evidence="16">
    <location>
        <begin position="229"/>
        <end position="249"/>
    </location>
</feature>
<keyword evidence="3" id="KW-0813">Transport</keyword>
<feature type="transmembrane region" description="Helical" evidence="16">
    <location>
        <begin position="314"/>
        <end position="333"/>
    </location>
</feature>
<dbReference type="PANTHER" id="PTHR22950">
    <property type="entry name" value="AMINO ACID TRANSPORTER"/>
    <property type="match status" value="1"/>
</dbReference>
<keyword evidence="4 16" id="KW-0812">Transmembrane</keyword>
<keyword evidence="6" id="KW-0967">Endosome</keyword>
<feature type="domain" description="Amino acid transporter transmembrane" evidence="17">
    <location>
        <begin position="327"/>
        <end position="582"/>
    </location>
</feature>
<evidence type="ECO:0000256" key="4">
    <source>
        <dbReference type="ARBA" id="ARBA00022692"/>
    </source>
</evidence>
<feature type="transmembrane region" description="Helical" evidence="16">
    <location>
        <begin position="345"/>
        <end position="364"/>
    </location>
</feature>
<dbReference type="GO" id="GO:0005765">
    <property type="term" value="C:lysosomal membrane"/>
    <property type="evidence" value="ECO:0007669"/>
    <property type="project" value="UniProtKB-SubCell"/>
</dbReference>
<keyword evidence="7" id="KW-0029">Amino-acid transport</keyword>